<evidence type="ECO:0000313" key="4">
    <source>
        <dbReference type="Proteomes" id="UP000501316"/>
    </source>
</evidence>
<dbReference type="PANTHER" id="PTHR33434:SF2">
    <property type="entry name" value="FATTY ACID-BINDING PROTEIN TM_1468"/>
    <property type="match status" value="1"/>
</dbReference>
<dbReference type="InterPro" id="IPR050270">
    <property type="entry name" value="DegV_domain_contain"/>
</dbReference>
<proteinExistence type="predicted"/>
<accession>A0A859DQL3</accession>
<gene>
    <name evidence="2" type="ORF">GJQ69_05010</name>
    <name evidence="3" type="ORF">GKP14_08540</name>
</gene>
<dbReference type="GO" id="GO:0008289">
    <property type="term" value="F:lipid binding"/>
    <property type="evidence" value="ECO:0007669"/>
    <property type="project" value="UniProtKB-KW"/>
</dbReference>
<name>A0A859DQL3_9FIRM</name>
<dbReference type="PROSITE" id="PS51482">
    <property type="entry name" value="DEGV"/>
    <property type="match status" value="1"/>
</dbReference>
<dbReference type="NCBIfam" id="TIGR00762">
    <property type="entry name" value="DegV"/>
    <property type="match status" value="1"/>
</dbReference>
<dbReference type="RefSeq" id="WP_086035777.1">
    <property type="nucleotide sequence ID" value="NZ_CP046051.1"/>
</dbReference>
<reference evidence="3" key="3">
    <citation type="journal article" date="2022" name="Int. J. Syst. Evol. Microbiol.">
        <title>Caproicibacterium lactatifermentans sp. nov., isolated from pit clay used for the production of Chinese strong aroma-type liquor.</title>
        <authorList>
            <person name="Wang H."/>
            <person name="Gu Y."/>
            <person name="Zhao D."/>
            <person name="Qiao Z."/>
            <person name="Zheng J."/>
            <person name="Gao J."/>
            <person name="Ren C."/>
            <person name="Xu Y."/>
        </authorList>
    </citation>
    <scope>NUCLEOTIDE SEQUENCE</scope>
    <source>
        <strain evidence="3">JNU-WLY1368</strain>
    </source>
</reference>
<dbReference type="Gene3D" id="3.30.1180.10">
    <property type="match status" value="1"/>
</dbReference>
<dbReference type="Pfam" id="PF02645">
    <property type="entry name" value="DegV"/>
    <property type="match status" value="1"/>
</dbReference>
<keyword evidence="5" id="KW-1185">Reference proteome</keyword>
<dbReference type="Proteomes" id="UP000501316">
    <property type="component" value="Chromosome"/>
</dbReference>
<keyword evidence="1" id="KW-0446">Lipid-binding</keyword>
<dbReference type="EMBL" id="CP046051">
    <property type="protein sequence ID" value="QKN23894.1"/>
    <property type="molecule type" value="Genomic_DNA"/>
</dbReference>
<dbReference type="Proteomes" id="UP000509623">
    <property type="component" value="Chromosome"/>
</dbReference>
<dbReference type="PANTHER" id="PTHR33434">
    <property type="entry name" value="DEGV DOMAIN-CONTAINING PROTEIN DR_1986-RELATED"/>
    <property type="match status" value="1"/>
</dbReference>
<dbReference type="Gene3D" id="3.40.50.10170">
    <property type="match status" value="1"/>
</dbReference>
<dbReference type="AlphaFoldDB" id="A0A859DQL3"/>
<dbReference type="InterPro" id="IPR043168">
    <property type="entry name" value="DegV_C"/>
</dbReference>
<reference evidence="3" key="2">
    <citation type="journal article" date="2021" name="Appl. Environ. Microbiol.">
        <title>Adaptability of a Caproate-Producing Bacterium Contributes to Its Dominance in an Anaerobic Fermentation System.</title>
        <authorList>
            <person name="Wang H."/>
            <person name="Gu Y."/>
            <person name="Zhou W."/>
            <person name="Zhao D."/>
            <person name="Qiao Z."/>
            <person name="Zheng J."/>
            <person name="Gao J."/>
            <person name="Chen X."/>
            <person name="Ren C."/>
            <person name="Xu Y."/>
        </authorList>
    </citation>
    <scope>NUCLEOTIDE SEQUENCE</scope>
    <source>
        <strain evidence="3">JNU-WLY1368</strain>
    </source>
</reference>
<dbReference type="SUPFAM" id="SSF82549">
    <property type="entry name" value="DAK1/DegV-like"/>
    <property type="match status" value="1"/>
</dbReference>
<dbReference type="KEGG" id="clf:GJQ69_05010"/>
<evidence type="ECO:0000313" key="3">
    <source>
        <dbReference type="EMBL" id="QKO31036.1"/>
    </source>
</evidence>
<evidence type="ECO:0000313" key="2">
    <source>
        <dbReference type="EMBL" id="QKN23894.1"/>
    </source>
</evidence>
<dbReference type="EMBL" id="CP046161">
    <property type="protein sequence ID" value="QKO31036.1"/>
    <property type="molecule type" value="Genomic_DNA"/>
</dbReference>
<reference evidence="4 5" key="1">
    <citation type="submission" date="2019-11" db="EMBL/GenBank/DDBJ databases">
        <authorList>
            <person name="Ren C."/>
            <person name="Wang H."/>
            <person name="Xu Y."/>
        </authorList>
    </citation>
    <scope>NUCLEOTIDE SEQUENCE [LARGE SCALE GENOMIC DNA]</scope>
    <source>
        <strain evidence="5">JNU-WLY1368</strain>
        <strain evidence="2 4">LBM 19010</strain>
    </source>
</reference>
<protein>
    <submittedName>
        <fullName evidence="2">DegV family EDD domain-containing protein</fullName>
    </submittedName>
</protein>
<sequence>MIAIVTDSTAPVTRQEAEKYGICIVPHSYQVNGTTYLENYTDRNYNYTQRLTNAGNHTATNQCTSSAFAVMFEHLLSQGYEVLCIVISSRLSGAWNSAVTAAREIGGDKIAVVDSLTTAGGLYYQIMRARELADTGISLDKLASYCAAQRSSVGLGFSVEDMHALRRSRRLGPLSQSVTTILNCRPIFLVQDGTIVYKELARGRANRIRMLSALVPQNAQRIMVQGFGTMPIASSLAHMLQQHFPQIEIQRKEVGPVLSIHIGMQALAVSWCLN</sequence>
<organism evidence="2 4">
    <name type="scientific">Caproicibacterium lactatifermentans</name>
    <dbReference type="NCBI Taxonomy" id="2666138"/>
    <lineage>
        <taxon>Bacteria</taxon>
        <taxon>Bacillati</taxon>
        <taxon>Bacillota</taxon>
        <taxon>Clostridia</taxon>
        <taxon>Eubacteriales</taxon>
        <taxon>Oscillospiraceae</taxon>
        <taxon>Caproicibacterium</taxon>
    </lineage>
</organism>
<evidence type="ECO:0000313" key="5">
    <source>
        <dbReference type="Proteomes" id="UP000509623"/>
    </source>
</evidence>
<evidence type="ECO:0000256" key="1">
    <source>
        <dbReference type="ARBA" id="ARBA00023121"/>
    </source>
</evidence>
<dbReference type="InterPro" id="IPR003797">
    <property type="entry name" value="DegV"/>
</dbReference>